<dbReference type="InterPro" id="IPR002187">
    <property type="entry name" value="N-reg_PII"/>
</dbReference>
<protein>
    <submittedName>
        <fullName evidence="1">Nitrogen regulatory protein P-II</fullName>
    </submittedName>
</protein>
<dbReference type="OrthoDB" id="4943957at2"/>
<dbReference type="STRING" id="336831.WG68_07000"/>
<dbReference type="Pfam" id="PF00543">
    <property type="entry name" value="P-II"/>
    <property type="match status" value="1"/>
</dbReference>
<keyword evidence="2" id="KW-1185">Reference proteome</keyword>
<reference evidence="1 2" key="1">
    <citation type="submission" date="2015-03" db="EMBL/GenBank/DDBJ databases">
        <title>Draft genome sequences of two protease-producing strains of Arsukibacterium isolated from two cold and alkaline environments.</title>
        <authorList>
            <person name="Lylloff J.E."/>
            <person name="Skov L.B."/>
            <person name="Jepsen M."/>
            <person name="Hallin P.F."/>
            <person name="Sorensen S.J."/>
            <person name="Stougaard P."/>
            <person name="Glaring M.A."/>
        </authorList>
    </citation>
    <scope>NUCLEOTIDE SEQUENCE [LARGE SCALE GENOMIC DNA]</scope>
    <source>
        <strain evidence="1 2">GCM72</strain>
    </source>
</reference>
<dbReference type="EMBL" id="LAHO01000005">
    <property type="protein sequence ID" value="KKO46100.1"/>
    <property type="molecule type" value="Genomic_DNA"/>
</dbReference>
<dbReference type="SUPFAM" id="SSF54913">
    <property type="entry name" value="GlnB-like"/>
    <property type="match status" value="1"/>
</dbReference>
<name>A0A0M2V8Y3_9GAMM</name>
<dbReference type="InterPro" id="IPR011322">
    <property type="entry name" value="N-reg_PII-like_a/b"/>
</dbReference>
<dbReference type="AlphaFoldDB" id="A0A0M2V8Y3"/>
<accession>A0A0M2V8Y3</accession>
<organism evidence="1 2">
    <name type="scientific">Arsukibacterium ikkense</name>
    <dbReference type="NCBI Taxonomy" id="336831"/>
    <lineage>
        <taxon>Bacteria</taxon>
        <taxon>Pseudomonadati</taxon>
        <taxon>Pseudomonadota</taxon>
        <taxon>Gammaproteobacteria</taxon>
        <taxon>Chromatiales</taxon>
        <taxon>Chromatiaceae</taxon>
        <taxon>Arsukibacterium</taxon>
    </lineage>
</organism>
<evidence type="ECO:0000313" key="2">
    <source>
        <dbReference type="Proteomes" id="UP000034228"/>
    </source>
</evidence>
<dbReference type="GO" id="GO:0006808">
    <property type="term" value="P:regulation of nitrogen utilization"/>
    <property type="evidence" value="ECO:0007669"/>
    <property type="project" value="InterPro"/>
</dbReference>
<dbReference type="InterPro" id="IPR015867">
    <property type="entry name" value="N-reg_PII/ATP_PRibTrfase_C"/>
</dbReference>
<dbReference type="GO" id="GO:0030234">
    <property type="term" value="F:enzyme regulator activity"/>
    <property type="evidence" value="ECO:0007669"/>
    <property type="project" value="InterPro"/>
</dbReference>
<sequence length="116" mass="12643">MKFSAIVVIAPDDLEEDAIAKAKEAGATGITILSGRGIGVENRKTFFGMTFEGSQSVLLMVVAKHLSLPILKKMQSLLLDEGKSRGIAFTVPIDHLTGLDMGQVMKFEQHLREQND</sequence>
<dbReference type="RefSeq" id="WP_046556958.1">
    <property type="nucleotide sequence ID" value="NZ_LAHO01000005.1"/>
</dbReference>
<dbReference type="Gene3D" id="3.30.70.120">
    <property type="match status" value="1"/>
</dbReference>
<gene>
    <name evidence="1" type="ORF">WG68_07000</name>
</gene>
<dbReference type="Proteomes" id="UP000034228">
    <property type="component" value="Unassembled WGS sequence"/>
</dbReference>
<evidence type="ECO:0000313" key="1">
    <source>
        <dbReference type="EMBL" id="KKO46100.1"/>
    </source>
</evidence>
<proteinExistence type="predicted"/>
<comment type="caution">
    <text evidence="1">The sequence shown here is derived from an EMBL/GenBank/DDBJ whole genome shotgun (WGS) entry which is preliminary data.</text>
</comment>